<dbReference type="Gene3D" id="1.20.120.1200">
    <property type="entry name" value="NADH-ubiquinone/plastoquinone oxidoreductase chain 6, subunit NuoJ"/>
    <property type="match status" value="1"/>
</dbReference>
<evidence type="ECO:0000256" key="1">
    <source>
        <dbReference type="SAM" id="Phobius"/>
    </source>
</evidence>
<accession>A0A444L9E4</accession>
<evidence type="ECO:0000313" key="2">
    <source>
        <dbReference type="EMBL" id="RWX74189.1"/>
    </source>
</evidence>
<reference evidence="2 3" key="1">
    <citation type="submission" date="2018-12" db="EMBL/GenBank/DDBJ databases">
        <title>The complete genome of the methanogenic archaea of the candidate phylum Verstraetearchaeota, obtained from the metagenome of underground thermal water.</title>
        <authorList>
            <person name="Kadnikov V.V."/>
            <person name="Mardanov A.V."/>
            <person name="Beletsky A.V."/>
            <person name="Karnachuk O.V."/>
            <person name="Ravin N.V."/>
        </authorList>
    </citation>
    <scope>NUCLEOTIDE SEQUENCE [LARGE SCALE GENOMIC DNA]</scope>
    <source>
        <strain evidence="2">Ch88</strain>
    </source>
</reference>
<sequence length="78" mass="8401">MIDLVVAAMIVAFALVAVHVSDLVRMAIAFSAMSLLIAVSFYLLGSAYASAYQIAINAGAVTILFLAMIHVMKRRRLD</sequence>
<dbReference type="EMBL" id="RXGA01000001">
    <property type="protein sequence ID" value="RWX74189.1"/>
    <property type="molecule type" value="Genomic_DNA"/>
</dbReference>
<dbReference type="AlphaFoldDB" id="A0A444L9E4"/>
<name>A0A444L9E4_METS7</name>
<feature type="transmembrane region" description="Helical" evidence="1">
    <location>
        <begin position="6"/>
        <end position="24"/>
    </location>
</feature>
<dbReference type="InterPro" id="IPR042106">
    <property type="entry name" value="Nuo/plastoQ_OxRdtase_6_NuoJ"/>
</dbReference>
<proteinExistence type="predicted"/>
<feature type="transmembrane region" description="Helical" evidence="1">
    <location>
        <begin position="29"/>
        <end position="48"/>
    </location>
</feature>
<evidence type="ECO:0008006" key="4">
    <source>
        <dbReference type="Google" id="ProtNLM"/>
    </source>
</evidence>
<gene>
    <name evidence="2" type="ORF">Metus_0214</name>
</gene>
<keyword evidence="1" id="KW-0472">Membrane</keyword>
<keyword evidence="1" id="KW-0812">Transmembrane</keyword>
<comment type="caution">
    <text evidence="2">The sequence shown here is derived from an EMBL/GenBank/DDBJ whole genome shotgun (WGS) entry which is preliminary data.</text>
</comment>
<dbReference type="Proteomes" id="UP000288215">
    <property type="component" value="Unassembled WGS sequence"/>
</dbReference>
<organism evidence="2 3">
    <name type="scientific">Methanosuratincola subterraneus</name>
    <dbReference type="NCBI Taxonomy" id="2593994"/>
    <lineage>
        <taxon>Archaea</taxon>
        <taxon>Thermoproteota</taxon>
        <taxon>Methanosuratincolia</taxon>
        <taxon>Candidatus Methanomethylicales</taxon>
        <taxon>Candidatus Methanomethylicaceae</taxon>
        <taxon>Candidatus Methanosuratincola (ex Vanwonterghem et al. 2016)</taxon>
    </lineage>
</organism>
<protein>
    <recommendedName>
        <fullName evidence="4">DUF4040 domain-containing protein</fullName>
    </recommendedName>
</protein>
<keyword evidence="1" id="KW-1133">Transmembrane helix</keyword>
<feature type="transmembrane region" description="Helical" evidence="1">
    <location>
        <begin position="54"/>
        <end position="72"/>
    </location>
</feature>
<evidence type="ECO:0000313" key="3">
    <source>
        <dbReference type="Proteomes" id="UP000288215"/>
    </source>
</evidence>